<protein>
    <submittedName>
        <fullName evidence="2">Uncharacterized protein</fullName>
    </submittedName>
</protein>
<comment type="caution">
    <text evidence="2">The sequence shown here is derived from an EMBL/GenBank/DDBJ whole genome shotgun (WGS) entry which is preliminary data.</text>
</comment>
<proteinExistence type="predicted"/>
<evidence type="ECO:0000313" key="2">
    <source>
        <dbReference type="EMBL" id="RDI38477.1"/>
    </source>
</evidence>
<dbReference type="RefSeq" id="WP_114746901.1">
    <property type="nucleotide sequence ID" value="NZ_QQAY01000017.1"/>
</dbReference>
<keyword evidence="1" id="KW-0472">Membrane</keyword>
<gene>
    <name evidence="2" type="ORF">DFR59_11718</name>
</gene>
<keyword evidence="1" id="KW-1133">Transmembrane helix</keyword>
<keyword evidence="1" id="KW-0812">Transmembrane</keyword>
<reference evidence="2 3" key="1">
    <citation type="submission" date="2018-07" db="EMBL/GenBank/DDBJ databases">
        <title>Genomic Encyclopedia of Type Strains, Phase IV (KMG-IV): sequencing the most valuable type-strain genomes for metagenomic binning, comparative biology and taxonomic classification.</title>
        <authorList>
            <person name="Goeker M."/>
        </authorList>
    </citation>
    <scope>NUCLEOTIDE SEQUENCE [LARGE SCALE GENOMIC DNA]</scope>
    <source>
        <strain evidence="2 3">DSM 25281</strain>
    </source>
</reference>
<dbReference type="AlphaFoldDB" id="A0A370G3M1"/>
<feature type="transmembrane region" description="Helical" evidence="1">
    <location>
        <begin position="95"/>
        <end position="122"/>
    </location>
</feature>
<evidence type="ECO:0000256" key="1">
    <source>
        <dbReference type="SAM" id="Phobius"/>
    </source>
</evidence>
<dbReference type="Proteomes" id="UP000255326">
    <property type="component" value="Unassembled WGS sequence"/>
</dbReference>
<name>A0A370G3M1_9BACI</name>
<organism evidence="2 3">
    <name type="scientific">Falsibacillus pallidus</name>
    <dbReference type="NCBI Taxonomy" id="493781"/>
    <lineage>
        <taxon>Bacteria</taxon>
        <taxon>Bacillati</taxon>
        <taxon>Bacillota</taxon>
        <taxon>Bacilli</taxon>
        <taxon>Bacillales</taxon>
        <taxon>Bacillaceae</taxon>
        <taxon>Falsibacillus</taxon>
    </lineage>
</organism>
<sequence length="158" mass="17990">MTHVSYEQWMLYASDNLDESKREEYEDHLYECDPCMDLYMQAVKEQGSSTPEFDEKGIADKIMQEISSLTQTDNVIFLTDHLEAKRQKAVFQKPVVQYLLAAGMTVLLMSTGVFQSITAYVADYENSSAPPKNSVTKVLLDKTVSIVDKVEKETKEDK</sequence>
<evidence type="ECO:0000313" key="3">
    <source>
        <dbReference type="Proteomes" id="UP000255326"/>
    </source>
</evidence>
<keyword evidence="3" id="KW-1185">Reference proteome</keyword>
<dbReference type="EMBL" id="QQAY01000017">
    <property type="protein sequence ID" value="RDI38477.1"/>
    <property type="molecule type" value="Genomic_DNA"/>
</dbReference>
<dbReference type="OrthoDB" id="1955013at2"/>
<accession>A0A370G3M1</accession>